<sequence>MHPITYITTKITALQPTGDDALLITLADPDRWELPPFSAGAHIDLLLGNGVRRSYSLCGDPANHYAYQLAVKRETESRGGSRWIHEQFSPGMEVRISLPRSTLQLQPHRQHHLLIAGGIGITPMLSMIYSLERAGLSYQLHYFYRGCPPLLAEIQQVAQQGEIFLYPHGYREGRKFELQDIIPQPDEELCLYCCGPQRMMDAFNLCTADWQSSQCQQEHFSGVEVDDAMFPSYQLELRQSGKEITVRKGQSPLQALLEADVYVDHSCEGGICGACRVNWCEGSPVHRDKVLTEQQRQQELILCVAGCKSNRLVLDL</sequence>
<dbReference type="PANTHER" id="PTHR47354">
    <property type="entry name" value="NADH OXIDOREDUCTASE HCR"/>
    <property type="match status" value="1"/>
</dbReference>
<dbReference type="Gene3D" id="3.40.50.80">
    <property type="entry name" value="Nucleotide-binding domain of ferredoxin-NADP reductase (FNR) module"/>
    <property type="match status" value="1"/>
</dbReference>
<evidence type="ECO:0000259" key="8">
    <source>
        <dbReference type="PROSITE" id="PS51384"/>
    </source>
</evidence>
<feature type="domain" description="FAD-binding FR-type" evidence="8">
    <location>
        <begin position="1"/>
        <end position="106"/>
    </location>
</feature>
<dbReference type="InterPro" id="IPR050415">
    <property type="entry name" value="MRET"/>
</dbReference>
<evidence type="ECO:0000256" key="6">
    <source>
        <dbReference type="ARBA" id="ARBA00023014"/>
    </source>
</evidence>
<dbReference type="Gene3D" id="2.40.30.10">
    <property type="entry name" value="Translation factors"/>
    <property type="match status" value="1"/>
</dbReference>
<organism evidence="9 10">
    <name type="scientific">Tatumella morbirosei</name>
    <dbReference type="NCBI Taxonomy" id="642227"/>
    <lineage>
        <taxon>Bacteria</taxon>
        <taxon>Pseudomonadati</taxon>
        <taxon>Pseudomonadota</taxon>
        <taxon>Gammaproteobacteria</taxon>
        <taxon>Enterobacterales</taxon>
        <taxon>Erwiniaceae</taxon>
        <taxon>Tatumella</taxon>
    </lineage>
</organism>
<evidence type="ECO:0000313" key="10">
    <source>
        <dbReference type="Proteomes" id="UP000029577"/>
    </source>
</evidence>
<dbReference type="CDD" id="cd00207">
    <property type="entry name" value="fer2"/>
    <property type="match status" value="1"/>
</dbReference>
<dbReference type="PROSITE" id="PS00197">
    <property type="entry name" value="2FE2S_FER_1"/>
    <property type="match status" value="1"/>
</dbReference>
<evidence type="ECO:0000256" key="1">
    <source>
        <dbReference type="ARBA" id="ARBA00022630"/>
    </source>
</evidence>
<dbReference type="OrthoDB" id="9796486at2"/>
<dbReference type="PRINTS" id="PR00409">
    <property type="entry name" value="PHDIOXRDTASE"/>
</dbReference>
<keyword evidence="3" id="KW-0479">Metal-binding</keyword>
<dbReference type="SUPFAM" id="SSF52343">
    <property type="entry name" value="Ferredoxin reductase-like, C-terminal NADP-linked domain"/>
    <property type="match status" value="1"/>
</dbReference>
<dbReference type="SUPFAM" id="SSF63380">
    <property type="entry name" value="Riboflavin synthase domain-like"/>
    <property type="match status" value="1"/>
</dbReference>
<keyword evidence="4" id="KW-0560">Oxidoreductase</keyword>
<dbReference type="GO" id="GO:0046872">
    <property type="term" value="F:metal ion binding"/>
    <property type="evidence" value="ECO:0007669"/>
    <property type="project" value="UniProtKB-KW"/>
</dbReference>
<proteinExistence type="predicted"/>
<evidence type="ECO:0000259" key="7">
    <source>
        <dbReference type="PROSITE" id="PS51085"/>
    </source>
</evidence>
<protein>
    <recommendedName>
        <fullName evidence="11">Ferredoxin</fullName>
    </recommendedName>
</protein>
<evidence type="ECO:0000256" key="4">
    <source>
        <dbReference type="ARBA" id="ARBA00023002"/>
    </source>
</evidence>
<dbReference type="InterPro" id="IPR017938">
    <property type="entry name" value="Riboflavin_synthase-like_b-brl"/>
</dbReference>
<reference evidence="9" key="1">
    <citation type="submission" date="2014-12" db="EMBL/GenBank/DDBJ databases">
        <title>The draft genome of the Tatumella morbirosei type strain, LMG23360T isolated from pineapple rot.</title>
        <authorList>
            <person name="Smits T.H."/>
            <person name="Palmer M."/>
            <person name="Venter S.N."/>
            <person name="Duffy B."/>
            <person name="Steenkamp E.T."/>
            <person name="Chan W.Y."/>
            <person name="Coutinho T.A."/>
            <person name="Coetzee M.P."/>
            <person name="De Maayer P."/>
        </authorList>
    </citation>
    <scope>NUCLEOTIDE SEQUENCE [LARGE SCALE GENOMIC DNA]</scope>
    <source>
        <strain evidence="9">LMG 23360</strain>
    </source>
</reference>
<dbReference type="InterPro" id="IPR012675">
    <property type="entry name" value="Beta-grasp_dom_sf"/>
</dbReference>
<dbReference type="Gene3D" id="3.10.20.30">
    <property type="match status" value="1"/>
</dbReference>
<dbReference type="Pfam" id="PF00111">
    <property type="entry name" value="Fer2"/>
    <property type="match status" value="1"/>
</dbReference>
<keyword evidence="10" id="KW-1185">Reference proteome</keyword>
<dbReference type="SUPFAM" id="SSF54292">
    <property type="entry name" value="2Fe-2S ferredoxin-like"/>
    <property type="match status" value="1"/>
</dbReference>
<evidence type="ECO:0008006" key="11">
    <source>
        <dbReference type="Google" id="ProtNLM"/>
    </source>
</evidence>
<dbReference type="PROSITE" id="PS51085">
    <property type="entry name" value="2FE2S_FER_2"/>
    <property type="match status" value="1"/>
</dbReference>
<dbReference type="PROSITE" id="PS51384">
    <property type="entry name" value="FAD_FR"/>
    <property type="match status" value="1"/>
</dbReference>
<dbReference type="InterPro" id="IPR001041">
    <property type="entry name" value="2Fe-2S_ferredoxin-type"/>
</dbReference>
<dbReference type="GO" id="GO:0051537">
    <property type="term" value="F:2 iron, 2 sulfur cluster binding"/>
    <property type="evidence" value="ECO:0007669"/>
    <property type="project" value="UniProtKB-KW"/>
</dbReference>
<dbReference type="Proteomes" id="UP000029577">
    <property type="component" value="Unassembled WGS sequence"/>
</dbReference>
<dbReference type="AlphaFoldDB" id="A0A095T0N5"/>
<keyword evidence="5" id="KW-0408">Iron</keyword>
<evidence type="ECO:0000256" key="5">
    <source>
        <dbReference type="ARBA" id="ARBA00023004"/>
    </source>
</evidence>
<dbReference type="CDD" id="cd06185">
    <property type="entry name" value="PDR_like"/>
    <property type="match status" value="1"/>
</dbReference>
<evidence type="ECO:0000313" key="9">
    <source>
        <dbReference type="EMBL" id="KGD70307.1"/>
    </source>
</evidence>
<gene>
    <name evidence="9" type="ORF">HA49_20435</name>
</gene>
<keyword evidence="1" id="KW-0285">Flavoprotein</keyword>
<comment type="caution">
    <text evidence="9">The sequence shown here is derived from an EMBL/GenBank/DDBJ whole genome shotgun (WGS) entry which is preliminary data.</text>
</comment>
<evidence type="ECO:0000256" key="2">
    <source>
        <dbReference type="ARBA" id="ARBA00022714"/>
    </source>
</evidence>
<dbReference type="InterPro" id="IPR036010">
    <property type="entry name" value="2Fe-2S_ferredoxin-like_sf"/>
</dbReference>
<keyword evidence="2" id="KW-0001">2Fe-2S</keyword>
<dbReference type="STRING" id="642227.HA49_20435"/>
<dbReference type="RefSeq" id="WP_038023634.1">
    <property type="nucleotide sequence ID" value="NZ_JPKR02000005.1"/>
</dbReference>
<dbReference type="EMBL" id="JPKR02000005">
    <property type="protein sequence ID" value="KGD70307.1"/>
    <property type="molecule type" value="Genomic_DNA"/>
</dbReference>
<accession>A0A095T0N5</accession>
<dbReference type="InterPro" id="IPR039261">
    <property type="entry name" value="FNR_nucleotide-bd"/>
</dbReference>
<keyword evidence="6" id="KW-0411">Iron-sulfur</keyword>
<dbReference type="InterPro" id="IPR017927">
    <property type="entry name" value="FAD-bd_FR_type"/>
</dbReference>
<dbReference type="GO" id="GO:0016491">
    <property type="term" value="F:oxidoreductase activity"/>
    <property type="evidence" value="ECO:0007669"/>
    <property type="project" value="UniProtKB-KW"/>
</dbReference>
<dbReference type="PANTHER" id="PTHR47354:SF1">
    <property type="entry name" value="CARNITINE MONOOXYGENASE REDUCTASE SUBUNIT"/>
    <property type="match status" value="1"/>
</dbReference>
<dbReference type="InterPro" id="IPR006058">
    <property type="entry name" value="2Fe2S_fd_BS"/>
</dbReference>
<name>A0A095T0N5_9GAMM</name>
<feature type="domain" description="2Fe-2S ferredoxin-type" evidence="7">
    <location>
        <begin position="233"/>
        <end position="316"/>
    </location>
</feature>
<evidence type="ECO:0000256" key="3">
    <source>
        <dbReference type="ARBA" id="ARBA00022723"/>
    </source>
</evidence>
<dbReference type="eggNOG" id="COG1018">
    <property type="taxonomic scope" value="Bacteria"/>
</dbReference>